<organism evidence="6 7">
    <name type="scientific">Candidatus Planktophila sulfonica</name>
    <dbReference type="NCBI Taxonomy" id="1884904"/>
    <lineage>
        <taxon>Bacteria</taxon>
        <taxon>Bacillati</taxon>
        <taxon>Actinomycetota</taxon>
        <taxon>Actinomycetes</taxon>
        <taxon>Candidatus Nanopelagicales</taxon>
        <taxon>Candidatus Nanopelagicaceae</taxon>
        <taxon>Candidatus Planktophila</taxon>
    </lineage>
</organism>
<dbReference type="GO" id="GO:0008483">
    <property type="term" value="F:transaminase activity"/>
    <property type="evidence" value="ECO:0007669"/>
    <property type="project" value="TreeGrafter"/>
</dbReference>
<dbReference type="Gene3D" id="3.90.1150.10">
    <property type="entry name" value="Aspartate Aminotransferase, domain 1"/>
    <property type="match status" value="1"/>
</dbReference>
<dbReference type="GO" id="GO:0000271">
    <property type="term" value="P:polysaccharide biosynthetic process"/>
    <property type="evidence" value="ECO:0007669"/>
    <property type="project" value="TreeGrafter"/>
</dbReference>
<evidence type="ECO:0000256" key="2">
    <source>
        <dbReference type="ARBA" id="ARBA00037999"/>
    </source>
</evidence>
<keyword evidence="1 4" id="KW-0663">Pyridoxal phosphate</keyword>
<accession>A0A249KII3</accession>
<dbReference type="InterPro" id="IPR015422">
    <property type="entry name" value="PyrdxlP-dep_Trfase_small"/>
</dbReference>
<protein>
    <submittedName>
        <fullName evidence="6">Cell wall aminitransferase</fullName>
    </submittedName>
</protein>
<keyword evidence="7" id="KW-1185">Reference proteome</keyword>
<evidence type="ECO:0000256" key="5">
    <source>
        <dbReference type="RuleBase" id="RU004508"/>
    </source>
</evidence>
<reference evidence="6 7" key="1">
    <citation type="submission" date="2016-07" db="EMBL/GenBank/DDBJ databases">
        <title>High microdiversification within the ubiquitous acI lineage of Actinobacteria.</title>
        <authorList>
            <person name="Neuenschwander S.M."/>
            <person name="Salcher M."/>
            <person name="Ghai R."/>
            <person name="Pernthaler J."/>
        </authorList>
    </citation>
    <scope>NUCLEOTIDE SEQUENCE [LARGE SCALE GENOMIC DNA]</scope>
    <source>
        <strain evidence="6">MMS-IA-56</strain>
    </source>
</reference>
<dbReference type="AlphaFoldDB" id="A0A249KII3"/>
<dbReference type="KEGG" id="psuf:A1sIA56_00205"/>
<dbReference type="SUPFAM" id="SSF53383">
    <property type="entry name" value="PLP-dependent transferases"/>
    <property type="match status" value="1"/>
</dbReference>
<sequence length="335" mass="36706">MGGNAVSKFEENLATYVGANHVLSLASGMDALIIGLTALNLPPMSNVLVADNAGGYASLAVLSTGHRPIFCDVNPSDFEMDLDFATDFSDEIQAVVVTHLYGRMADMNSIMAWAKKNDIKVIEDCAQSIGAIQDQKQAGTFGDIGTFSFYPTKNLGGVGDGGAICTDNDLYAERINKLRQYGWKHRYNISEKFARNSRLDSINAAVLDEKLKTLNQSNMRRREILTQYISSFSSGIFFQDRSVALDNVAHLAVGVCENPTEMINFFGAEGVELTRHYPIPDSLQEGLNYLGVDKATPTSHRLCKQVVSLPIYPWLTDEQVNLVCIVAQKWSGSNA</sequence>
<dbReference type="EMBL" id="CP016773">
    <property type="protein sequence ID" value="ASY16593.1"/>
    <property type="molecule type" value="Genomic_DNA"/>
</dbReference>
<evidence type="ECO:0000256" key="3">
    <source>
        <dbReference type="PIRSR" id="PIRSR000390-1"/>
    </source>
</evidence>
<evidence type="ECO:0000313" key="6">
    <source>
        <dbReference type="EMBL" id="ASY16593.1"/>
    </source>
</evidence>
<dbReference type="InterPro" id="IPR000653">
    <property type="entry name" value="DegT/StrS_aminotransferase"/>
</dbReference>
<dbReference type="PIRSF" id="PIRSF000390">
    <property type="entry name" value="PLP_StrS"/>
    <property type="match status" value="1"/>
</dbReference>
<evidence type="ECO:0000256" key="4">
    <source>
        <dbReference type="PIRSR" id="PIRSR000390-2"/>
    </source>
</evidence>
<dbReference type="Proteomes" id="UP000217215">
    <property type="component" value="Chromosome"/>
</dbReference>
<comment type="similarity">
    <text evidence="2 5">Belongs to the DegT/DnrJ/EryC1 family.</text>
</comment>
<feature type="active site" description="Proton acceptor" evidence="3">
    <location>
        <position position="153"/>
    </location>
</feature>
<proteinExistence type="inferred from homology"/>
<dbReference type="PANTHER" id="PTHR30244:SF36">
    <property type="entry name" value="3-OXO-GLUCOSE-6-PHOSPHATE:GLUTAMATE AMINOTRANSFERASE"/>
    <property type="match status" value="1"/>
</dbReference>
<dbReference type="InterPro" id="IPR015424">
    <property type="entry name" value="PyrdxlP-dep_Trfase"/>
</dbReference>
<dbReference type="GO" id="GO:0030170">
    <property type="term" value="F:pyridoxal phosphate binding"/>
    <property type="evidence" value="ECO:0007669"/>
    <property type="project" value="TreeGrafter"/>
</dbReference>
<gene>
    <name evidence="6" type="ORF">A1sIA56_00205</name>
</gene>
<dbReference type="Gene3D" id="3.40.640.10">
    <property type="entry name" value="Type I PLP-dependent aspartate aminotransferase-like (Major domain)"/>
    <property type="match status" value="1"/>
</dbReference>
<dbReference type="InterPro" id="IPR015421">
    <property type="entry name" value="PyrdxlP-dep_Trfase_major"/>
</dbReference>
<feature type="modified residue" description="N6-(pyridoxal phosphate)lysine" evidence="4">
    <location>
        <position position="153"/>
    </location>
</feature>
<keyword evidence="6" id="KW-0808">Transferase</keyword>
<evidence type="ECO:0000313" key="7">
    <source>
        <dbReference type="Proteomes" id="UP000217215"/>
    </source>
</evidence>
<dbReference type="PANTHER" id="PTHR30244">
    <property type="entry name" value="TRANSAMINASE"/>
    <property type="match status" value="1"/>
</dbReference>
<evidence type="ECO:0000256" key="1">
    <source>
        <dbReference type="ARBA" id="ARBA00022898"/>
    </source>
</evidence>
<dbReference type="Pfam" id="PF01041">
    <property type="entry name" value="DegT_DnrJ_EryC1"/>
    <property type="match status" value="1"/>
</dbReference>
<name>A0A249KII3_9ACTN</name>